<comment type="caution">
    <text evidence="1">The sequence shown here is derived from an EMBL/GenBank/DDBJ whole genome shotgun (WGS) entry which is preliminary data.</text>
</comment>
<dbReference type="OrthoDB" id="7869153at2"/>
<sequence>MHPKRVIGILTWRKGQRFGEPDYLRKLVRAGQKLGAEIYLFSHQDVYRKAKKIRGFVPKAGGGWASRWFPWPEVVIDRYRRRVPEYIRLRNSSLFFFANSPFSKKWRVTQLLAKDERVRHWIPETHLYAKKTMASMLARHPLVYVKPGNGSGGKSILRVEHVGQKYLLSGRDKQYQVHMARLDSRMAVENWISRWVAQQRIADGNFLVQQGVDLGLIPGHVADVRVLIQKDEGGEWRVTGSGVRIGKSGSSTSNLHGGGQAFPFAPLIERCFGSKAPHIIRECHLLAHEVASTLEDYFGRMMEFGLDIGVDVNGRVWLIEVNPKPGREVFRQIGEKDTYAKAIERPVQFALHLARSRQSRQVSQRARRAGD</sequence>
<protein>
    <submittedName>
        <fullName evidence="1">YheC/YheD family protein</fullName>
    </submittedName>
</protein>
<gene>
    <name evidence="1" type="ORF">EDM57_13975</name>
</gene>
<dbReference type="SUPFAM" id="SSF56059">
    <property type="entry name" value="Glutathione synthetase ATP-binding domain-like"/>
    <property type="match status" value="1"/>
</dbReference>
<organism evidence="1 2">
    <name type="scientific">Brevibacillus gelatini</name>
    <dbReference type="NCBI Taxonomy" id="1655277"/>
    <lineage>
        <taxon>Bacteria</taxon>
        <taxon>Bacillati</taxon>
        <taxon>Bacillota</taxon>
        <taxon>Bacilli</taxon>
        <taxon>Bacillales</taxon>
        <taxon>Paenibacillaceae</taxon>
        <taxon>Brevibacillus</taxon>
    </lineage>
</organism>
<evidence type="ECO:0000313" key="2">
    <source>
        <dbReference type="Proteomes" id="UP000268829"/>
    </source>
</evidence>
<proteinExistence type="predicted"/>
<dbReference type="Pfam" id="PF14398">
    <property type="entry name" value="ATPgrasp_YheCD"/>
    <property type="match status" value="1"/>
</dbReference>
<dbReference type="RefSeq" id="WP_122905346.1">
    <property type="nucleotide sequence ID" value="NZ_RHHS01000032.1"/>
</dbReference>
<name>A0A3M8AX93_9BACL</name>
<dbReference type="Proteomes" id="UP000268829">
    <property type="component" value="Unassembled WGS sequence"/>
</dbReference>
<reference evidence="1 2" key="1">
    <citation type="submission" date="2018-10" db="EMBL/GenBank/DDBJ databases">
        <title>Phylogenomics of Brevibacillus.</title>
        <authorList>
            <person name="Dunlap C."/>
        </authorList>
    </citation>
    <scope>NUCLEOTIDE SEQUENCE [LARGE SCALE GENOMIC DNA]</scope>
    <source>
        <strain evidence="1 2">DSM 100115</strain>
    </source>
</reference>
<dbReference type="EMBL" id="RHHS01000032">
    <property type="protein sequence ID" value="RNB55854.1"/>
    <property type="molecule type" value="Genomic_DNA"/>
</dbReference>
<dbReference type="InterPro" id="IPR026838">
    <property type="entry name" value="YheC/D"/>
</dbReference>
<evidence type="ECO:0000313" key="1">
    <source>
        <dbReference type="EMBL" id="RNB55854.1"/>
    </source>
</evidence>
<keyword evidence="2" id="KW-1185">Reference proteome</keyword>
<dbReference type="Gene3D" id="3.30.470.20">
    <property type="entry name" value="ATP-grasp fold, B domain"/>
    <property type="match status" value="1"/>
</dbReference>
<dbReference type="AlphaFoldDB" id="A0A3M8AX93"/>
<accession>A0A3M8AX93</accession>